<protein>
    <submittedName>
        <fullName evidence="2">Uncharacterized protein</fullName>
    </submittedName>
</protein>
<gene>
    <name evidence="2" type="ORF">K470DRAFT_271440</name>
</gene>
<evidence type="ECO:0000313" key="3">
    <source>
        <dbReference type="Proteomes" id="UP000799421"/>
    </source>
</evidence>
<dbReference type="AlphaFoldDB" id="A0A6A7BWF0"/>
<name>A0A6A7BWF0_9PEZI</name>
<evidence type="ECO:0000256" key="1">
    <source>
        <dbReference type="SAM" id="MobiDB-lite"/>
    </source>
</evidence>
<evidence type="ECO:0000313" key="2">
    <source>
        <dbReference type="EMBL" id="KAF2859550.1"/>
    </source>
</evidence>
<feature type="region of interest" description="Disordered" evidence="1">
    <location>
        <begin position="159"/>
        <end position="236"/>
    </location>
</feature>
<accession>A0A6A7BWF0</accession>
<dbReference type="Proteomes" id="UP000799421">
    <property type="component" value="Unassembled WGS sequence"/>
</dbReference>
<organism evidence="2 3">
    <name type="scientific">Piedraia hortae CBS 480.64</name>
    <dbReference type="NCBI Taxonomy" id="1314780"/>
    <lineage>
        <taxon>Eukaryota</taxon>
        <taxon>Fungi</taxon>
        <taxon>Dikarya</taxon>
        <taxon>Ascomycota</taxon>
        <taxon>Pezizomycotina</taxon>
        <taxon>Dothideomycetes</taxon>
        <taxon>Dothideomycetidae</taxon>
        <taxon>Capnodiales</taxon>
        <taxon>Piedraiaceae</taxon>
        <taxon>Piedraia</taxon>
    </lineage>
</organism>
<reference evidence="2" key="1">
    <citation type="journal article" date="2020" name="Stud. Mycol.">
        <title>101 Dothideomycetes genomes: a test case for predicting lifestyles and emergence of pathogens.</title>
        <authorList>
            <person name="Haridas S."/>
            <person name="Albert R."/>
            <person name="Binder M."/>
            <person name="Bloem J."/>
            <person name="Labutti K."/>
            <person name="Salamov A."/>
            <person name="Andreopoulos B."/>
            <person name="Baker S."/>
            <person name="Barry K."/>
            <person name="Bills G."/>
            <person name="Bluhm B."/>
            <person name="Cannon C."/>
            <person name="Castanera R."/>
            <person name="Culley D."/>
            <person name="Daum C."/>
            <person name="Ezra D."/>
            <person name="Gonzalez J."/>
            <person name="Henrissat B."/>
            <person name="Kuo A."/>
            <person name="Liang C."/>
            <person name="Lipzen A."/>
            <person name="Lutzoni F."/>
            <person name="Magnuson J."/>
            <person name="Mondo S."/>
            <person name="Nolan M."/>
            <person name="Ohm R."/>
            <person name="Pangilinan J."/>
            <person name="Park H.-J."/>
            <person name="Ramirez L."/>
            <person name="Alfaro M."/>
            <person name="Sun H."/>
            <person name="Tritt A."/>
            <person name="Yoshinaga Y."/>
            <person name="Zwiers L.-H."/>
            <person name="Turgeon B."/>
            <person name="Goodwin S."/>
            <person name="Spatafora J."/>
            <person name="Crous P."/>
            <person name="Grigoriev I."/>
        </authorList>
    </citation>
    <scope>NUCLEOTIDE SEQUENCE</scope>
    <source>
        <strain evidence="2">CBS 480.64</strain>
    </source>
</reference>
<keyword evidence="3" id="KW-1185">Reference proteome</keyword>
<feature type="compositionally biased region" description="Acidic residues" evidence="1">
    <location>
        <begin position="159"/>
        <end position="216"/>
    </location>
</feature>
<sequence length="236" mass="28165">MPGDPSFLAALAVEIPTLAKVVANFPHGNRFFDRRSEAYQGWERVKSAIRRTAQSYKERRCSPYVYWFDDLRRSSYGFWEDVPYSFQILIIRERDGTDIWDEIDRERDRVLRVDGWLPVYYSDDSNGDDYDDDDNDWIFDLTYEFIGDVSEDDDELIVDEPEEDEFEEDYTEEDEFKEDELEDDGTEETEFEEDEPEELESEQDDSDKTDEDMDMQDDTKESDYDFNSSDLEDKIH</sequence>
<dbReference type="EMBL" id="MU005991">
    <property type="protein sequence ID" value="KAF2859550.1"/>
    <property type="molecule type" value="Genomic_DNA"/>
</dbReference>
<proteinExistence type="predicted"/>